<dbReference type="EMBL" id="JACXZS010000009">
    <property type="protein sequence ID" value="MBD3942918.1"/>
    <property type="molecule type" value="Genomic_DNA"/>
</dbReference>
<comment type="caution">
    <text evidence="1">The sequence shown here is derived from an EMBL/GenBank/DDBJ whole genome shotgun (WGS) entry which is preliminary data.</text>
</comment>
<name>A0ABR8NQJ3_9MICO</name>
<reference evidence="1 2" key="1">
    <citation type="submission" date="2020-09" db="EMBL/GenBank/DDBJ databases">
        <title>Isolation and identification of active actinomycetes.</title>
        <authorList>
            <person name="Li X."/>
        </authorList>
    </citation>
    <scope>NUCLEOTIDE SEQUENCE [LARGE SCALE GENOMIC DNA]</scope>
    <source>
        <strain evidence="1 2">NEAU-LLC</strain>
    </source>
</reference>
<gene>
    <name evidence="1" type="ORF">IF188_14575</name>
</gene>
<evidence type="ECO:0000313" key="2">
    <source>
        <dbReference type="Proteomes" id="UP000598426"/>
    </source>
</evidence>
<proteinExistence type="predicted"/>
<sequence length="92" mass="10175">MDDATIRRYLSEPRLAVLGIVSAGGVRDAGDVASAWLESVSPITPAHERRLPRIAGQLLWQLANLGWIERSDDFWAITRLGRHARDLASVRG</sequence>
<dbReference type="Proteomes" id="UP000598426">
    <property type="component" value="Unassembled WGS sequence"/>
</dbReference>
<dbReference type="RefSeq" id="WP_191172520.1">
    <property type="nucleotide sequence ID" value="NZ_JACXZS010000009.1"/>
</dbReference>
<organism evidence="1 2">
    <name type="scientific">Microbacterium helvum</name>
    <dbReference type="NCBI Taxonomy" id="2773713"/>
    <lineage>
        <taxon>Bacteria</taxon>
        <taxon>Bacillati</taxon>
        <taxon>Actinomycetota</taxon>
        <taxon>Actinomycetes</taxon>
        <taxon>Micrococcales</taxon>
        <taxon>Microbacteriaceae</taxon>
        <taxon>Microbacterium</taxon>
    </lineage>
</organism>
<evidence type="ECO:0000313" key="1">
    <source>
        <dbReference type="EMBL" id="MBD3942918.1"/>
    </source>
</evidence>
<protein>
    <submittedName>
        <fullName evidence="1">Uncharacterized protein</fullName>
    </submittedName>
</protein>
<keyword evidence="2" id="KW-1185">Reference proteome</keyword>
<accession>A0ABR8NQJ3</accession>